<protein>
    <submittedName>
        <fullName evidence="3">E3 SUMO-protein ligase ZBED1</fullName>
    </submittedName>
</protein>
<dbReference type="GO" id="GO:0016874">
    <property type="term" value="F:ligase activity"/>
    <property type="evidence" value="ECO:0007669"/>
    <property type="project" value="UniProtKB-KW"/>
</dbReference>
<keyword evidence="3" id="KW-0436">Ligase</keyword>
<dbReference type="InterPro" id="IPR008906">
    <property type="entry name" value="HATC_C_dom"/>
</dbReference>
<dbReference type="PANTHER" id="PTHR46169:SF25">
    <property type="entry name" value="ZINC FINGER BED DOMAIN-CONTAINING PROTEIN 1-LIKE-RELATED"/>
    <property type="match status" value="1"/>
</dbReference>
<reference evidence="3 4" key="1">
    <citation type="submission" date="2022-01" db="EMBL/GenBank/DDBJ databases">
        <title>A high-quality chromosome-level genome assembly of rohu carp, Labeo rohita.</title>
        <authorList>
            <person name="Arick M.A. II"/>
            <person name="Hsu C.-Y."/>
            <person name="Magbanua Z."/>
            <person name="Pechanova O."/>
            <person name="Grover C."/>
            <person name="Miller E."/>
            <person name="Thrash A."/>
            <person name="Ezzel L."/>
            <person name="Alam S."/>
            <person name="Benzie J."/>
            <person name="Hamilton M."/>
            <person name="Karsi A."/>
            <person name="Lawrence M.L."/>
            <person name="Peterson D.G."/>
        </authorList>
    </citation>
    <scope>NUCLEOTIDE SEQUENCE [LARGE SCALE GENOMIC DNA]</scope>
    <source>
        <strain evidence="4">BAU-BD-2019</strain>
        <tissue evidence="3">Blood</tissue>
    </source>
</reference>
<evidence type="ECO:0000256" key="1">
    <source>
        <dbReference type="SAM" id="MobiDB-lite"/>
    </source>
</evidence>
<keyword evidence="4" id="KW-1185">Reference proteome</keyword>
<feature type="region of interest" description="Disordered" evidence="1">
    <location>
        <begin position="63"/>
        <end position="83"/>
    </location>
</feature>
<dbReference type="Pfam" id="PF05699">
    <property type="entry name" value="Dimer_Tnp_hAT"/>
    <property type="match status" value="1"/>
</dbReference>
<proteinExistence type="predicted"/>
<dbReference type="InterPro" id="IPR052717">
    <property type="entry name" value="Vacuolar_transposase_reg"/>
</dbReference>
<dbReference type="Proteomes" id="UP000830375">
    <property type="component" value="Unassembled WGS sequence"/>
</dbReference>
<name>A0ABQ8L5Y8_LABRO</name>
<dbReference type="EMBL" id="JACTAM010002274">
    <property type="protein sequence ID" value="KAI2645357.1"/>
    <property type="molecule type" value="Genomic_DNA"/>
</dbReference>
<gene>
    <name evidence="3" type="ORF">H4Q32_028871</name>
</gene>
<dbReference type="SUPFAM" id="SSF53098">
    <property type="entry name" value="Ribonuclease H-like"/>
    <property type="match status" value="2"/>
</dbReference>
<evidence type="ECO:0000313" key="4">
    <source>
        <dbReference type="Proteomes" id="UP000830375"/>
    </source>
</evidence>
<accession>A0ABQ8L5Y8</accession>
<evidence type="ECO:0000313" key="3">
    <source>
        <dbReference type="EMBL" id="KAI2645357.1"/>
    </source>
</evidence>
<dbReference type="InterPro" id="IPR012337">
    <property type="entry name" value="RNaseH-like_sf"/>
</dbReference>
<comment type="caution">
    <text evidence="3">The sequence shown here is derived from an EMBL/GenBank/DDBJ whole genome shotgun (WGS) entry which is preliminary data.</text>
</comment>
<feature type="domain" description="HAT C-terminal dimerisation" evidence="2">
    <location>
        <begin position="225"/>
        <end position="279"/>
    </location>
</feature>
<organism evidence="3 4">
    <name type="scientific">Labeo rohita</name>
    <name type="common">Indian major carp</name>
    <name type="synonym">Cyprinus rohita</name>
    <dbReference type="NCBI Taxonomy" id="84645"/>
    <lineage>
        <taxon>Eukaryota</taxon>
        <taxon>Metazoa</taxon>
        <taxon>Chordata</taxon>
        <taxon>Craniata</taxon>
        <taxon>Vertebrata</taxon>
        <taxon>Euteleostomi</taxon>
        <taxon>Actinopterygii</taxon>
        <taxon>Neopterygii</taxon>
        <taxon>Teleostei</taxon>
        <taxon>Ostariophysi</taxon>
        <taxon>Cypriniformes</taxon>
        <taxon>Cyprinidae</taxon>
        <taxon>Labeoninae</taxon>
        <taxon>Labeonini</taxon>
        <taxon>Labeo</taxon>
    </lineage>
</organism>
<evidence type="ECO:0000259" key="2">
    <source>
        <dbReference type="Pfam" id="PF05699"/>
    </source>
</evidence>
<dbReference type="PANTHER" id="PTHR46169">
    <property type="entry name" value="DNA REPLICATION-RELATED ELEMENT FACTOR, ISOFORM A"/>
    <property type="match status" value="1"/>
</dbReference>
<sequence length="280" mass="30554">MAEGSDGAREIFQPSKRTKSEVCSCFGFYKSPEGNLIADGHPVCRSCKNKVAAKGGNTSKAIFSGRAAGKPSGASGPSTPSSSTVVKADVVKNLAQGTWFAATTDLWTSESGGGQPYISFTIHYLTPDWQLESNCLETQFFPEDHLAHNISEFFENMLEEWGINKKELVCITTDNATNMIKAFEGFSDVWLGQGLPSPGPGLLTELEEKARKITTLEDRVKEEIQVYLSLPPRPAKEDPLVWWRGHASELPHLARVARKRLCIPATSVPSERVLSASGHT</sequence>
<feature type="compositionally biased region" description="Low complexity" evidence="1">
    <location>
        <begin position="64"/>
        <end position="83"/>
    </location>
</feature>